<keyword evidence="3" id="KW-1185">Reference proteome</keyword>
<dbReference type="CDD" id="cd04196">
    <property type="entry name" value="GT_2_like_d"/>
    <property type="match status" value="1"/>
</dbReference>
<evidence type="ECO:0000313" key="3">
    <source>
        <dbReference type="Proteomes" id="UP000606720"/>
    </source>
</evidence>
<organism evidence="2 3">
    <name type="scientific">Roseburia zhanii</name>
    <dbReference type="NCBI Taxonomy" id="2763064"/>
    <lineage>
        <taxon>Bacteria</taxon>
        <taxon>Bacillati</taxon>
        <taxon>Bacillota</taxon>
        <taxon>Clostridia</taxon>
        <taxon>Lachnospirales</taxon>
        <taxon>Lachnospiraceae</taxon>
        <taxon>Roseburia</taxon>
    </lineage>
</organism>
<feature type="domain" description="Glycosyltransferase 2-like" evidence="1">
    <location>
        <begin position="18"/>
        <end position="173"/>
    </location>
</feature>
<dbReference type="Proteomes" id="UP000606720">
    <property type="component" value="Unassembled WGS sequence"/>
</dbReference>
<protein>
    <submittedName>
        <fullName evidence="2">Glycosyltransferase family 2 protein</fullName>
    </submittedName>
</protein>
<dbReference type="InterPro" id="IPR001173">
    <property type="entry name" value="Glyco_trans_2-like"/>
</dbReference>
<evidence type="ECO:0000259" key="1">
    <source>
        <dbReference type="Pfam" id="PF00535"/>
    </source>
</evidence>
<reference evidence="2" key="1">
    <citation type="submission" date="2020-08" db="EMBL/GenBank/DDBJ databases">
        <title>Genome public.</title>
        <authorList>
            <person name="Liu C."/>
            <person name="Sun Q."/>
        </authorList>
    </citation>
    <scope>NUCLEOTIDE SEQUENCE</scope>
    <source>
        <strain evidence="2">BX1005</strain>
    </source>
</reference>
<dbReference type="InterPro" id="IPR029044">
    <property type="entry name" value="Nucleotide-diphossugar_trans"/>
</dbReference>
<dbReference type="EMBL" id="JACOPH010000001">
    <property type="protein sequence ID" value="MBC5712776.1"/>
    <property type="molecule type" value="Genomic_DNA"/>
</dbReference>
<accession>A0A923RRN3</accession>
<dbReference type="Gene3D" id="3.90.550.10">
    <property type="entry name" value="Spore Coat Polysaccharide Biosynthesis Protein SpsA, Chain A"/>
    <property type="match status" value="1"/>
</dbReference>
<dbReference type="GO" id="GO:0016758">
    <property type="term" value="F:hexosyltransferase activity"/>
    <property type="evidence" value="ECO:0007669"/>
    <property type="project" value="UniProtKB-ARBA"/>
</dbReference>
<dbReference type="Pfam" id="PF00535">
    <property type="entry name" value="Glycos_transf_2"/>
    <property type="match status" value="1"/>
</dbReference>
<dbReference type="PANTHER" id="PTHR22916:SF3">
    <property type="entry name" value="UDP-GLCNAC:BETAGAL BETA-1,3-N-ACETYLGLUCOSAMINYLTRANSFERASE-LIKE PROTEIN 1"/>
    <property type="match status" value="1"/>
</dbReference>
<sequence>MSSDICGDANSDTKKVQILMSTYNGEEYIREQIDSILAQSYPDVDILIRDDGSSDDTFLILKEYEEMHQNIRAYQGENIGVNKSFFELLKKSNQDAAYIGFCDQDDYWLPEKIEKAVEHLQTLNGPALYCGAKTLVDANLEILEDQQNPHVTPGFGNAVIESICSGCTTLMNRKLADIIKERLPEDVIHHDWWCYMAATYLGSMYYDEQSYIYYRQHSGNEVGASGSAIGMIRAKARDLKKRHGDLKKQLSDFKHFYHTIPEKDKLVDDILKAEKFPDRFTILFNKNWYRQSSLDNWVVRGLFLLNRML</sequence>
<dbReference type="PANTHER" id="PTHR22916">
    <property type="entry name" value="GLYCOSYLTRANSFERASE"/>
    <property type="match status" value="1"/>
</dbReference>
<dbReference type="SUPFAM" id="SSF53448">
    <property type="entry name" value="Nucleotide-diphospho-sugar transferases"/>
    <property type="match status" value="1"/>
</dbReference>
<comment type="caution">
    <text evidence="2">The sequence shown here is derived from an EMBL/GenBank/DDBJ whole genome shotgun (WGS) entry which is preliminary data.</text>
</comment>
<proteinExistence type="predicted"/>
<name>A0A923RRN3_9FIRM</name>
<dbReference type="RefSeq" id="WP_178052241.1">
    <property type="nucleotide sequence ID" value="NZ_JACOPH010000001.1"/>
</dbReference>
<gene>
    <name evidence="2" type="ORF">H8S17_00895</name>
</gene>
<dbReference type="AlphaFoldDB" id="A0A923RRN3"/>
<evidence type="ECO:0000313" key="2">
    <source>
        <dbReference type="EMBL" id="MBC5712776.1"/>
    </source>
</evidence>